<dbReference type="PROSITE" id="PS51257">
    <property type="entry name" value="PROKAR_LIPOPROTEIN"/>
    <property type="match status" value="1"/>
</dbReference>
<proteinExistence type="predicted"/>
<evidence type="ECO:0000313" key="2">
    <source>
        <dbReference type="EMBL" id="MTD36804.1"/>
    </source>
</evidence>
<evidence type="ECO:0008006" key="3">
    <source>
        <dbReference type="Google" id="ProtNLM"/>
    </source>
</evidence>
<evidence type="ECO:0000256" key="1">
    <source>
        <dbReference type="SAM" id="SignalP"/>
    </source>
</evidence>
<comment type="caution">
    <text evidence="2">The sequence shown here is derived from an EMBL/GenBank/DDBJ whole genome shotgun (WGS) entry which is preliminary data.</text>
</comment>
<feature type="chain" id="PRO_5039401089" description="Lipoprotein" evidence="1">
    <location>
        <begin position="21"/>
        <end position="475"/>
    </location>
</feature>
<sequence>MKKWVTITTIGLLSFGVLSACGKEQNNKVSEAEIQSSTLESTAHTEEKESIIQSKTATDYDTIYVQNELVIGQTGDDSSYNWTIYDTSLKEKNSILNADMKKDELAHSLETGYSKKVNGTAVIEQDVHEDEVYSTYLDENAELAKISLGERTVDNDVSINTLTSGKYEIIPYRDWSGVTINYLANGYREKRFYTVYGSMSGDINKNGYFTLLDQMNDSKTVNDTSVQIYDAKLKDSGDNSSGEKDIATKTINTVKLDTATNINDKNRLFIRQYTTGLVDDPAIWTFYDLDSCTSYNYPSNIEIVKFVEYGIDKPIGDGEFLGDIGEAENYVFEDLNEKVTPDDSTPSSIDFTPRKKGIISSNGTVIKEPFAFEIKKPNAKGIAPYKLEKDDKYGLINVNTGEITKEPFAHTIQQYNDNGLSAMTVSEDGKYSIIDEQGNVLEETDYIYISQLTNDNLASYREEANENLGVLKVNE</sequence>
<reference evidence="2" key="1">
    <citation type="submission" date="2019-10" db="EMBL/GenBank/DDBJ databases">
        <title>Identification of the same linezolid-resistant Tn6246::fexB-poxtA-carrying Enterococcus faecium strain colonizing a hospitalized patient and bovines in different continents.</title>
        <authorList>
            <person name="Tedim A.P."/>
            <person name="Freitas A.R."/>
            <person name="Novais C."/>
            <person name="Duarte B."/>
            <person name="Elghaieb H."/>
            <person name="Abbassi M.S."/>
            <person name="Peixe L."/>
        </authorList>
    </citation>
    <scope>NUCLEOTIDE SEQUENCE</scope>
    <source>
        <strain evidence="2">2FEZ</strain>
    </source>
</reference>
<keyword evidence="1" id="KW-0732">Signal</keyword>
<dbReference type="EMBL" id="WLYP01000025">
    <property type="protein sequence ID" value="MTD36804.1"/>
    <property type="molecule type" value="Genomic_DNA"/>
</dbReference>
<name>A0A6A8NL52_ENTFC</name>
<dbReference type="RefSeq" id="WP_154731883.1">
    <property type="nucleotide sequence ID" value="NZ_JACYYY010000031.1"/>
</dbReference>
<gene>
    <name evidence="2" type="ORF">GKZ95_13395</name>
</gene>
<protein>
    <recommendedName>
        <fullName evidence="3">Lipoprotein</fullName>
    </recommendedName>
</protein>
<organism evidence="2">
    <name type="scientific">Enterococcus faecium</name>
    <name type="common">Streptococcus faecium</name>
    <dbReference type="NCBI Taxonomy" id="1352"/>
    <lineage>
        <taxon>Bacteria</taxon>
        <taxon>Bacillati</taxon>
        <taxon>Bacillota</taxon>
        <taxon>Bacilli</taxon>
        <taxon>Lactobacillales</taxon>
        <taxon>Enterococcaceae</taxon>
        <taxon>Enterococcus</taxon>
    </lineage>
</organism>
<dbReference type="AlphaFoldDB" id="A0A6A8NL52"/>
<feature type="signal peptide" evidence="1">
    <location>
        <begin position="1"/>
        <end position="20"/>
    </location>
</feature>
<accession>A0A6A8NL52</accession>